<accession>A0A6C2YQS1</accession>
<evidence type="ECO:0000313" key="2">
    <source>
        <dbReference type="Proteomes" id="UP000464378"/>
    </source>
</evidence>
<keyword evidence="2" id="KW-1185">Reference proteome</keyword>
<reference evidence="1" key="1">
    <citation type="submission" date="2019-04" db="EMBL/GenBank/DDBJ databases">
        <authorList>
            <consortium name="Science for Life Laboratories"/>
        </authorList>
    </citation>
    <scope>NUCLEOTIDE SEQUENCE</scope>
    <source>
        <strain evidence="1">MBLW1</strain>
    </source>
</reference>
<dbReference type="KEGG" id="tim:GMBLW1_02160"/>
<dbReference type="InParanoid" id="A0A6C2YQS1"/>
<dbReference type="AlphaFoldDB" id="A0A6C2YQS1"/>
<organism evidence="1">
    <name type="scientific">Tuwongella immobilis</name>
    <dbReference type="NCBI Taxonomy" id="692036"/>
    <lineage>
        <taxon>Bacteria</taxon>
        <taxon>Pseudomonadati</taxon>
        <taxon>Planctomycetota</taxon>
        <taxon>Planctomycetia</taxon>
        <taxon>Gemmatales</taxon>
        <taxon>Gemmataceae</taxon>
        <taxon>Tuwongella</taxon>
    </lineage>
</organism>
<dbReference type="EMBL" id="LR586016">
    <property type="protein sequence ID" value="VIP03744.1"/>
    <property type="molecule type" value="Genomic_DNA"/>
</dbReference>
<protein>
    <submittedName>
        <fullName evidence="1">Uncharacterized protein</fullName>
    </submittedName>
</protein>
<sequence>MSFSQAERLVLRTVELLSPTHWSVVDHALEYRTVFTGYKEISEVEIIHVVGSLLERGLIQIIDQRAITEIQSLLLQQNCHGPIFGFPQTGCLDFTLSGAEQWRMAESSNATPNPNWSVSTERHVKYYCMTLEATRRLASVTDHSDQISVCGRTPIGRWRLVTWEDYLHGYVMDFVEINSNLLPAPQSTLSRSCDFLRIGDWLFFDFAKILAGKLLFGSPEADHENLQFSAEEGVCLALVSGLFGFGNATKDSVERGLHQVFRNATARSPVQVRGVVDQLISRGMIVVAANDGDKSPRRLPVNASSEINLVSNSIDNESLILSSNGISALRAIRQTYWRNDGWNDYVLGERLVEESRLEYYLTHSGAVHAARAYEKAAVKSYVSEIEMIETWCPYWWDIYPQGFRFRVRSIL</sequence>
<evidence type="ECO:0000313" key="1">
    <source>
        <dbReference type="EMBL" id="VIP03744.1"/>
    </source>
</evidence>
<dbReference type="RefSeq" id="WP_162658902.1">
    <property type="nucleotide sequence ID" value="NZ_LR593887.1"/>
</dbReference>
<dbReference type="EMBL" id="LR593887">
    <property type="protein sequence ID" value="VTS04856.1"/>
    <property type="molecule type" value="Genomic_DNA"/>
</dbReference>
<dbReference type="Proteomes" id="UP000464378">
    <property type="component" value="Chromosome"/>
</dbReference>
<name>A0A6C2YQS1_9BACT</name>
<proteinExistence type="predicted"/>
<gene>
    <name evidence="1" type="ORF">GMBLW1_02160</name>
</gene>